<keyword evidence="1" id="KW-0472">Membrane</keyword>
<accession>A0A8J8FH56</accession>
<evidence type="ECO:0000256" key="1">
    <source>
        <dbReference type="SAM" id="Phobius"/>
    </source>
</evidence>
<keyword evidence="1" id="KW-1133">Transmembrane helix</keyword>
<dbReference type="RefSeq" id="WP_171606915.1">
    <property type="nucleotide sequence ID" value="NZ_WHPF01000004.1"/>
</dbReference>
<organism evidence="2 3">
    <name type="scientific">Limnovirga soli</name>
    <dbReference type="NCBI Taxonomy" id="2656915"/>
    <lineage>
        <taxon>Bacteria</taxon>
        <taxon>Pseudomonadati</taxon>
        <taxon>Bacteroidota</taxon>
        <taxon>Chitinophagia</taxon>
        <taxon>Chitinophagales</taxon>
        <taxon>Chitinophagaceae</taxon>
        <taxon>Limnovirga</taxon>
    </lineage>
</organism>
<dbReference type="Proteomes" id="UP000598971">
    <property type="component" value="Unassembled WGS sequence"/>
</dbReference>
<feature type="transmembrane region" description="Helical" evidence="1">
    <location>
        <begin position="6"/>
        <end position="24"/>
    </location>
</feature>
<reference evidence="2" key="1">
    <citation type="submission" date="2019-10" db="EMBL/GenBank/DDBJ databases">
        <title>Draft genome sequence of Panacibacter sp. KCS-6.</title>
        <authorList>
            <person name="Yim K.J."/>
        </authorList>
    </citation>
    <scope>NUCLEOTIDE SEQUENCE</scope>
    <source>
        <strain evidence="2">KCS-6</strain>
    </source>
</reference>
<evidence type="ECO:0000313" key="2">
    <source>
        <dbReference type="EMBL" id="NNV54984.1"/>
    </source>
</evidence>
<gene>
    <name evidence="2" type="ORF">GD597_05890</name>
</gene>
<comment type="caution">
    <text evidence="2">The sequence shown here is derived from an EMBL/GenBank/DDBJ whole genome shotgun (WGS) entry which is preliminary data.</text>
</comment>
<feature type="transmembrane region" description="Helical" evidence="1">
    <location>
        <begin position="108"/>
        <end position="126"/>
    </location>
</feature>
<feature type="transmembrane region" description="Helical" evidence="1">
    <location>
        <begin position="70"/>
        <end position="88"/>
    </location>
</feature>
<dbReference type="AlphaFoldDB" id="A0A8J8FH56"/>
<protein>
    <submittedName>
        <fullName evidence="2">Uncharacterized protein</fullName>
    </submittedName>
</protein>
<keyword evidence="1" id="KW-0812">Transmembrane</keyword>
<proteinExistence type="predicted"/>
<sequence>MDYSVLIIIATVFVSRFIQMGAFKTLSDEDKVKVLSGSVMKLSKIMLITTIVMIAVFYFTISAFPTQFKPISISFLGAILFQRILAYFLTRKNMVENGVSKVYISKHFYAWFVTTAGVVVFVYAMISNLF</sequence>
<feature type="transmembrane region" description="Helical" evidence="1">
    <location>
        <begin position="45"/>
        <end position="64"/>
    </location>
</feature>
<evidence type="ECO:0000313" key="3">
    <source>
        <dbReference type="Proteomes" id="UP000598971"/>
    </source>
</evidence>
<keyword evidence="3" id="KW-1185">Reference proteome</keyword>
<name>A0A8J8FH56_9BACT</name>
<dbReference type="EMBL" id="WHPF01000004">
    <property type="protein sequence ID" value="NNV54984.1"/>
    <property type="molecule type" value="Genomic_DNA"/>
</dbReference>